<dbReference type="InterPro" id="IPR047112">
    <property type="entry name" value="RecG/Mfd"/>
</dbReference>
<feature type="domain" description="Helicase C-terminal" evidence="11">
    <location>
        <begin position="763"/>
        <end position="917"/>
    </location>
</feature>
<protein>
    <recommendedName>
        <fullName evidence="9">Transcription-repair-coupling factor</fullName>
        <shortName evidence="9">TRCF</shortName>
        <ecNumber evidence="9">3.6.4.-</ecNumber>
    </recommendedName>
</protein>
<dbReference type="SMART" id="SM01058">
    <property type="entry name" value="CarD_TRCF"/>
    <property type="match status" value="1"/>
</dbReference>
<dbReference type="GO" id="GO:0003678">
    <property type="term" value="F:DNA helicase activity"/>
    <property type="evidence" value="ECO:0007669"/>
    <property type="project" value="TreeGrafter"/>
</dbReference>
<keyword evidence="3 9" id="KW-0227">DNA damage</keyword>
<evidence type="ECO:0000256" key="4">
    <source>
        <dbReference type="ARBA" id="ARBA00022801"/>
    </source>
</evidence>
<gene>
    <name evidence="9 12" type="primary">mfd</name>
    <name evidence="12" type="ORF">IPP15_15685</name>
</gene>
<proteinExistence type="inferred from homology"/>
<dbReference type="Proteomes" id="UP000808337">
    <property type="component" value="Unassembled WGS sequence"/>
</dbReference>
<dbReference type="SUPFAM" id="SSF143517">
    <property type="entry name" value="TRCF domain-like"/>
    <property type="match status" value="1"/>
</dbReference>
<evidence type="ECO:0000313" key="12">
    <source>
        <dbReference type="EMBL" id="MBK9983787.1"/>
    </source>
</evidence>
<dbReference type="PANTHER" id="PTHR47964:SF1">
    <property type="entry name" value="ATP-DEPENDENT DNA HELICASE HOMOLOG RECG, CHLOROPLASTIC"/>
    <property type="match status" value="1"/>
</dbReference>
<evidence type="ECO:0000256" key="3">
    <source>
        <dbReference type="ARBA" id="ARBA00022763"/>
    </source>
</evidence>
<dbReference type="InterPro" id="IPR037235">
    <property type="entry name" value="TRCF-like_C_D7"/>
</dbReference>
<dbReference type="SMART" id="SM00490">
    <property type="entry name" value="HELICc"/>
    <property type="match status" value="1"/>
</dbReference>
<dbReference type="InterPro" id="IPR003711">
    <property type="entry name" value="CarD-like/TRCF_RID"/>
</dbReference>
<dbReference type="Gene3D" id="3.90.1150.50">
    <property type="entry name" value="Transcription-repair-coupling factor, D7 domain"/>
    <property type="match status" value="1"/>
</dbReference>
<dbReference type="NCBIfam" id="TIGR00580">
    <property type="entry name" value="mfd"/>
    <property type="match status" value="1"/>
</dbReference>
<dbReference type="SMART" id="SM00487">
    <property type="entry name" value="DEXDc"/>
    <property type="match status" value="1"/>
</dbReference>
<feature type="domain" description="Helicase ATP-binding" evidence="10">
    <location>
        <begin position="581"/>
        <end position="742"/>
    </location>
</feature>
<accession>A0A9D7XUJ2</accession>
<comment type="similarity">
    <text evidence="9">In the C-terminal section; belongs to the helicase family. RecG subfamily.</text>
</comment>
<dbReference type="GO" id="GO:0006355">
    <property type="term" value="P:regulation of DNA-templated transcription"/>
    <property type="evidence" value="ECO:0007669"/>
    <property type="project" value="UniProtKB-UniRule"/>
</dbReference>
<keyword evidence="6 9" id="KW-0067">ATP-binding</keyword>
<dbReference type="GO" id="GO:0005737">
    <property type="term" value="C:cytoplasm"/>
    <property type="evidence" value="ECO:0007669"/>
    <property type="project" value="UniProtKB-SubCell"/>
</dbReference>
<dbReference type="GO" id="GO:0005524">
    <property type="term" value="F:ATP binding"/>
    <property type="evidence" value="ECO:0007669"/>
    <property type="project" value="UniProtKB-UniRule"/>
</dbReference>
<evidence type="ECO:0000256" key="8">
    <source>
        <dbReference type="ARBA" id="ARBA00023204"/>
    </source>
</evidence>
<keyword evidence="7 9" id="KW-0238">DNA-binding</keyword>
<keyword evidence="8 9" id="KW-0234">DNA repair</keyword>
<comment type="subcellular location">
    <subcellularLocation>
        <location evidence="9">Cytoplasm</location>
    </subcellularLocation>
</comment>
<sequence length="1133" mass="128741">MTDLERLIDLYSQDASVKSLQQALHADQAHIEVSGLAGSGKSFVLSGLTLNGIGPWLVISPDKEAAAYLQNTLASLMPDADILFIPDSFKRPGLFEEIVAGQVMERTETVNKLYQNGLTGYMKASVIAVTYPEALVESVISPYAVAQQQIQIKKGEDLGLDGLLALLVDIGFDRVDFVYEPGQFSIRGGIIDIFSFGNEWPYRIELFDEEVESIRTFDPLTQLSQRNLSYVNIIPNVQTHFNSEEYVSLLEAIPSNTHVWIQEPIILIDKYQDTFERLSTIRSIDIDTEHPATQRFIKEKHWAPTHKLLSGLQSAKWVSEGDAAELLIPSSKVTFKMKSQKSFNKNFPLLIQDLKNQTAAGRTNYIFMSNARQVERFYTIFEDLGARIQFIPVLKSIHEGFVDSSANVVCYTDHQIFERFHQYHLRRGFTKDQALNVRMLRELQPGDYVTHIDHGIGKYSGLEKINISGHLQESVRLFYKNNDILYVSIQSLHKISKFVGKEGTEPVLSKLGSDAWENLKRKTKTKVKDIARELIKLYALRKSAEGFAFPPDGYLQNELEASFIYEDTPDQLKATQDVKEDMEKPHPMDRLICGDVGFGKTEVAIRAAFKAIVSGKQVAVLVPTTILALQHSYSFKDRLENLGVSVDYVNRFRSAKQKKEIMERLKEGKLDLVIGTHALLNNKIEFKDLGLLIVDEEQKFGVAAKEKLRKIQVNVDTLTLTATPIPRTLQFSLMAARDLSIIRTPPPNRQPIHTERRVFSEELIRDAIYYEINRGGQVFFVHNRIKTLPEIVALIRRACPDVDVVMAHGQMEADHMEETLLEFINKKHDVLVCTNIIETGLDIPNANTIMINQANQFGLSDLHQLRGRVGRSNKKAFCYLFTPPLSTLTQEARKRLQTIEEYTDLGSGFDIAMRDLDIRGAGNLLGGEQSGFISDIGYETYQKILEEAIQELKESDFKDLFKEQMERDRKYVQDVQIDTDVEMLIPDEYVSNIDERLRLYTELDNIESEEGIQKFAMSLVDRFGLLPRQVEELFDGLRLRWIARSLGFDRVTLRGSVLRCYFHKNAQSAYYESAIFGKLIKILGAQSRVLDVHLKQSATRLIMIKEKIKSMKSASAFLFSLQGLTEQEPVSGK</sequence>
<keyword evidence="1 9" id="KW-0963">Cytoplasm</keyword>
<keyword evidence="4 9" id="KW-0378">Hydrolase</keyword>
<comment type="similarity">
    <text evidence="9">In the N-terminal section; belongs to the UvrB family.</text>
</comment>
<dbReference type="Pfam" id="PF17757">
    <property type="entry name" value="UvrB_inter"/>
    <property type="match status" value="1"/>
</dbReference>
<evidence type="ECO:0000259" key="11">
    <source>
        <dbReference type="PROSITE" id="PS51194"/>
    </source>
</evidence>
<evidence type="ECO:0000256" key="5">
    <source>
        <dbReference type="ARBA" id="ARBA00022806"/>
    </source>
</evidence>
<dbReference type="Pfam" id="PF03461">
    <property type="entry name" value="TRCF"/>
    <property type="match status" value="1"/>
</dbReference>
<keyword evidence="5" id="KW-0347">Helicase</keyword>
<dbReference type="GO" id="GO:0016787">
    <property type="term" value="F:hydrolase activity"/>
    <property type="evidence" value="ECO:0007669"/>
    <property type="project" value="UniProtKB-KW"/>
</dbReference>
<name>A0A9D7XUJ2_9BACT</name>
<evidence type="ECO:0000256" key="7">
    <source>
        <dbReference type="ARBA" id="ARBA00023125"/>
    </source>
</evidence>
<dbReference type="AlphaFoldDB" id="A0A9D7XUJ2"/>
<dbReference type="InterPro" id="IPR041471">
    <property type="entry name" value="UvrB_inter"/>
</dbReference>
<comment type="caution">
    <text evidence="12">The sequence shown here is derived from an EMBL/GenBank/DDBJ whole genome shotgun (WGS) entry which is preliminary data.</text>
</comment>
<dbReference type="InterPro" id="IPR005118">
    <property type="entry name" value="TRCF_C"/>
</dbReference>
<dbReference type="InterPro" id="IPR004576">
    <property type="entry name" value="Mfd"/>
</dbReference>
<evidence type="ECO:0000313" key="13">
    <source>
        <dbReference type="Proteomes" id="UP000808337"/>
    </source>
</evidence>
<keyword evidence="2 9" id="KW-0547">Nucleotide-binding</keyword>
<dbReference type="Gene3D" id="3.40.50.11180">
    <property type="match status" value="1"/>
</dbReference>
<dbReference type="GO" id="GO:0003684">
    <property type="term" value="F:damaged DNA binding"/>
    <property type="evidence" value="ECO:0007669"/>
    <property type="project" value="InterPro"/>
</dbReference>
<dbReference type="GO" id="GO:0000716">
    <property type="term" value="P:transcription-coupled nucleotide-excision repair, DNA damage recognition"/>
    <property type="evidence" value="ECO:0007669"/>
    <property type="project" value="UniProtKB-UniRule"/>
</dbReference>
<dbReference type="InterPro" id="IPR036101">
    <property type="entry name" value="CarD-like/TRCF_RID_sf"/>
</dbReference>
<dbReference type="Gene3D" id="3.40.50.300">
    <property type="entry name" value="P-loop containing nucleotide triphosphate hydrolases"/>
    <property type="match status" value="2"/>
</dbReference>
<dbReference type="EC" id="3.6.4.-" evidence="9"/>
<dbReference type="PANTHER" id="PTHR47964">
    <property type="entry name" value="ATP-DEPENDENT DNA HELICASE HOMOLOG RECG, CHLOROPLASTIC"/>
    <property type="match status" value="1"/>
</dbReference>
<dbReference type="EMBL" id="JADKGY010000025">
    <property type="protein sequence ID" value="MBK9983787.1"/>
    <property type="molecule type" value="Genomic_DNA"/>
</dbReference>
<dbReference type="PROSITE" id="PS51192">
    <property type="entry name" value="HELICASE_ATP_BIND_1"/>
    <property type="match status" value="1"/>
</dbReference>
<dbReference type="InterPro" id="IPR011545">
    <property type="entry name" value="DEAD/DEAH_box_helicase_dom"/>
</dbReference>
<evidence type="ECO:0000256" key="9">
    <source>
        <dbReference type="HAMAP-Rule" id="MF_00969"/>
    </source>
</evidence>
<dbReference type="SUPFAM" id="SSF52540">
    <property type="entry name" value="P-loop containing nucleoside triphosphate hydrolases"/>
    <property type="match status" value="3"/>
</dbReference>
<dbReference type="Pfam" id="PF02559">
    <property type="entry name" value="CarD_TRCF_RID"/>
    <property type="match status" value="1"/>
</dbReference>
<dbReference type="SMART" id="SM00982">
    <property type="entry name" value="TRCF"/>
    <property type="match status" value="1"/>
</dbReference>
<dbReference type="InterPro" id="IPR001650">
    <property type="entry name" value="Helicase_C-like"/>
</dbReference>
<comment type="function">
    <text evidence="9">Couples transcription and DNA repair by recognizing RNA polymerase (RNAP) stalled at DNA lesions. Mediates ATP-dependent release of RNAP and its truncated transcript from the DNA, and recruitment of nucleotide excision repair machinery to the damaged site.</text>
</comment>
<dbReference type="Pfam" id="PF00270">
    <property type="entry name" value="DEAD"/>
    <property type="match status" value="1"/>
</dbReference>
<dbReference type="Gene3D" id="3.30.2060.10">
    <property type="entry name" value="Penicillin-binding protein 1b domain"/>
    <property type="match status" value="1"/>
</dbReference>
<dbReference type="Gene3D" id="2.40.10.170">
    <property type="match status" value="1"/>
</dbReference>
<dbReference type="Pfam" id="PF00271">
    <property type="entry name" value="Helicase_C"/>
    <property type="match status" value="1"/>
</dbReference>
<dbReference type="PROSITE" id="PS51194">
    <property type="entry name" value="HELICASE_CTER"/>
    <property type="match status" value="1"/>
</dbReference>
<evidence type="ECO:0000259" key="10">
    <source>
        <dbReference type="PROSITE" id="PS51192"/>
    </source>
</evidence>
<dbReference type="HAMAP" id="MF_00969">
    <property type="entry name" value="TRCF"/>
    <property type="match status" value="1"/>
</dbReference>
<dbReference type="InterPro" id="IPR027417">
    <property type="entry name" value="P-loop_NTPase"/>
</dbReference>
<dbReference type="SUPFAM" id="SSF141259">
    <property type="entry name" value="CarD-like"/>
    <property type="match status" value="1"/>
</dbReference>
<organism evidence="12 13">
    <name type="scientific">Candidatus Opimibacter skivensis</name>
    <dbReference type="NCBI Taxonomy" id="2982028"/>
    <lineage>
        <taxon>Bacteria</taxon>
        <taxon>Pseudomonadati</taxon>
        <taxon>Bacteroidota</taxon>
        <taxon>Saprospiria</taxon>
        <taxon>Saprospirales</taxon>
        <taxon>Saprospiraceae</taxon>
        <taxon>Candidatus Opimibacter</taxon>
    </lineage>
</organism>
<evidence type="ECO:0000256" key="2">
    <source>
        <dbReference type="ARBA" id="ARBA00022741"/>
    </source>
</evidence>
<reference evidence="12 13" key="1">
    <citation type="submission" date="2020-10" db="EMBL/GenBank/DDBJ databases">
        <title>Connecting structure to function with the recovery of over 1000 high-quality activated sludge metagenome-assembled genomes encoding full-length rRNA genes using long-read sequencing.</title>
        <authorList>
            <person name="Singleton C.M."/>
            <person name="Petriglieri F."/>
            <person name="Kristensen J.M."/>
            <person name="Kirkegaard R.H."/>
            <person name="Michaelsen T.Y."/>
            <person name="Andersen M.H."/>
            <person name="Karst S.M."/>
            <person name="Dueholm M.S."/>
            <person name="Nielsen P.H."/>
            <person name="Albertsen M."/>
        </authorList>
    </citation>
    <scope>NUCLEOTIDE SEQUENCE [LARGE SCALE GENOMIC DNA]</scope>
    <source>
        <strain evidence="12">Ribe_18-Q3-R11-54_MAXAC.273</strain>
    </source>
</reference>
<evidence type="ECO:0000256" key="1">
    <source>
        <dbReference type="ARBA" id="ARBA00022490"/>
    </source>
</evidence>
<dbReference type="InterPro" id="IPR014001">
    <property type="entry name" value="Helicase_ATP-bd"/>
</dbReference>
<dbReference type="CDD" id="cd17991">
    <property type="entry name" value="DEXHc_TRCF"/>
    <property type="match status" value="1"/>
</dbReference>
<evidence type="ECO:0000256" key="6">
    <source>
        <dbReference type="ARBA" id="ARBA00022840"/>
    </source>
</evidence>